<dbReference type="GeneID" id="20184591"/>
<feature type="region of interest" description="Disordered" evidence="1">
    <location>
        <begin position="65"/>
        <end position="88"/>
    </location>
</feature>
<dbReference type="EMBL" id="KI669607">
    <property type="protein sequence ID" value="ETN04060.1"/>
    <property type="molecule type" value="Genomic_DNA"/>
</dbReference>
<name>W2PVK8_PHYN3</name>
<feature type="compositionally biased region" description="Basic and acidic residues" evidence="1">
    <location>
        <begin position="127"/>
        <end position="149"/>
    </location>
</feature>
<feature type="compositionally biased region" description="Basic and acidic residues" evidence="1">
    <location>
        <begin position="69"/>
        <end position="88"/>
    </location>
</feature>
<dbReference type="Proteomes" id="UP000018817">
    <property type="component" value="Unassembled WGS sequence"/>
</dbReference>
<dbReference type="RefSeq" id="XP_008910730.1">
    <property type="nucleotide sequence ID" value="XM_008912482.1"/>
</dbReference>
<dbReference type="AlphaFoldDB" id="W2PVK8"/>
<feature type="region of interest" description="Disordered" evidence="1">
    <location>
        <begin position="118"/>
        <end position="185"/>
    </location>
</feature>
<sequence>MPVVPSVNDVWEVLEFLGEEYERSVLSISPLAFRNARCSSTALSWQTRTPASEDLSGIPACERIANGEPEQRGKAAGGDKELDPGHHDNARAFDALLVEREEIDAKVRRIEVNRPACKRRRAESEEEKVKRLGRASERWAEETPEERAARLVRRKAARQNRLAKQTPEQKYAGFGHDQRNAQETS</sequence>
<evidence type="ECO:0000313" key="3">
    <source>
        <dbReference type="Proteomes" id="UP000018817"/>
    </source>
</evidence>
<accession>W2PVK8</accession>
<feature type="compositionally biased region" description="Basic and acidic residues" evidence="1">
    <location>
        <begin position="176"/>
        <end position="185"/>
    </location>
</feature>
<gene>
    <name evidence="2" type="ORF">PPTG_15415</name>
</gene>
<evidence type="ECO:0000256" key="1">
    <source>
        <dbReference type="SAM" id="MobiDB-lite"/>
    </source>
</evidence>
<reference evidence="2 3" key="2">
    <citation type="submission" date="2013-11" db="EMBL/GenBank/DDBJ databases">
        <title>The Genome Sequence of Phytophthora parasitica INRA-310.</title>
        <authorList>
            <consortium name="The Broad Institute Genomics Platform"/>
            <person name="Russ C."/>
            <person name="Tyler B."/>
            <person name="Panabieres F."/>
            <person name="Shan W."/>
            <person name="Tripathy S."/>
            <person name="Grunwald N."/>
            <person name="Machado M."/>
            <person name="Johnson C.S."/>
            <person name="Arredondo F."/>
            <person name="Hong C."/>
            <person name="Coffey M."/>
            <person name="Young S.K."/>
            <person name="Zeng Q."/>
            <person name="Gargeya S."/>
            <person name="Fitzgerald M."/>
            <person name="Abouelleil A."/>
            <person name="Alvarado L."/>
            <person name="Chapman S.B."/>
            <person name="Gainer-Dewar J."/>
            <person name="Goldberg J."/>
            <person name="Griggs A."/>
            <person name="Gujja S."/>
            <person name="Hansen M."/>
            <person name="Howarth C."/>
            <person name="Imamovic A."/>
            <person name="Ireland A."/>
            <person name="Larimer J."/>
            <person name="McCowan C."/>
            <person name="Murphy C."/>
            <person name="Pearson M."/>
            <person name="Poon T.W."/>
            <person name="Priest M."/>
            <person name="Roberts A."/>
            <person name="Saif S."/>
            <person name="Shea T."/>
            <person name="Sykes S."/>
            <person name="Wortman J."/>
            <person name="Nusbaum C."/>
            <person name="Birren B."/>
        </authorList>
    </citation>
    <scope>NUCLEOTIDE SEQUENCE [LARGE SCALE GENOMIC DNA]</scope>
    <source>
        <strain evidence="2 3">INRA-310</strain>
    </source>
</reference>
<dbReference type="VEuPathDB" id="FungiDB:PPTG_15415"/>
<proteinExistence type="predicted"/>
<protein>
    <submittedName>
        <fullName evidence="2">Uncharacterized protein</fullName>
    </submittedName>
</protein>
<reference evidence="3" key="1">
    <citation type="submission" date="2011-12" db="EMBL/GenBank/DDBJ databases">
        <authorList>
            <consortium name="The Broad Institute Genome Sequencing Platform"/>
            <person name="Russ C."/>
            <person name="Tyler B."/>
            <person name="Panabieres F."/>
            <person name="Shan W."/>
            <person name="Tripathy S."/>
            <person name="Grunwald N."/>
            <person name="Machado M."/>
            <person name="Young S.K."/>
            <person name="Zeng Q."/>
            <person name="Gargeya S."/>
            <person name="Fitzgerald M."/>
            <person name="Haas B."/>
            <person name="Abouelleil A."/>
            <person name="Alvarado L."/>
            <person name="Arachchi H.M."/>
            <person name="Berlin A."/>
            <person name="Chapman S.B."/>
            <person name="Gearin G."/>
            <person name="Goldberg J."/>
            <person name="Griggs A."/>
            <person name="Gujja S."/>
            <person name="Hansen M."/>
            <person name="Heiman D."/>
            <person name="Howarth C."/>
            <person name="Larimer J."/>
            <person name="Lui A."/>
            <person name="MacDonald P.J.P."/>
            <person name="McCowen C."/>
            <person name="Montmayeur A."/>
            <person name="Murphy C."/>
            <person name="Neiman D."/>
            <person name="Pearson M."/>
            <person name="Priest M."/>
            <person name="Roberts A."/>
            <person name="Saif S."/>
            <person name="Shea T."/>
            <person name="Sisk P."/>
            <person name="Stolte C."/>
            <person name="Sykes S."/>
            <person name="Wortman J."/>
            <person name="Nusbaum C."/>
            <person name="Birren B."/>
        </authorList>
    </citation>
    <scope>NUCLEOTIDE SEQUENCE [LARGE SCALE GENOMIC DNA]</scope>
    <source>
        <strain evidence="3">INRA-310</strain>
    </source>
</reference>
<evidence type="ECO:0000313" key="2">
    <source>
        <dbReference type="EMBL" id="ETN04060.1"/>
    </source>
</evidence>
<organism evidence="2 3">
    <name type="scientific">Phytophthora nicotianae (strain INRA-310)</name>
    <name type="common">Phytophthora parasitica</name>
    <dbReference type="NCBI Taxonomy" id="761204"/>
    <lineage>
        <taxon>Eukaryota</taxon>
        <taxon>Sar</taxon>
        <taxon>Stramenopiles</taxon>
        <taxon>Oomycota</taxon>
        <taxon>Peronosporomycetes</taxon>
        <taxon>Peronosporales</taxon>
        <taxon>Peronosporaceae</taxon>
        <taxon>Phytophthora</taxon>
    </lineage>
</organism>